<dbReference type="PATRIC" id="fig|1315283.4.peg.2322"/>
<dbReference type="OrthoDB" id="6092950at2"/>
<proteinExistence type="predicted"/>
<dbReference type="RefSeq" id="WP_058373891.1">
    <property type="nucleotide sequence ID" value="NZ_CP011034.1"/>
</dbReference>
<dbReference type="EMBL" id="CP011034">
    <property type="protein sequence ID" value="ALS33731.1"/>
    <property type="molecule type" value="Genomic_DNA"/>
</dbReference>
<sequence length="673" mass="77628">MAKTIKNRLGETRARPIRKEAKPIVKYSPYIIVDCKQEKCFSTVKIWFERNNDTPKQCKQESLLLMKGSTTKFWMIENQTDPHRDLREIAATLFSKWAVSSVSSRKKLNSTYDTLSKFITFCIQHFNISSISEIDEFKIVEFKKQRLANTEASTLSYIFPSNFPRSISIKKITDKKSFDANVENIFESNTYDDSVLMQLLGYATYQFNFIKERWGWLVSVDEHELEERGYLISAQEFENHKNPVESSALYRIIELYKTQKNEALILLHQNFLVFAKSIKFNTPFSKQKLYARDHFFRHIIKKLDRKGINKELKDDFVAYVSALYERGDMEGYIEFKRTYLLTFPSNEAAIILLLICQTGFNRQSITSLLRQYDLLHWKNRTDIELGVDAKKILSQTVLRVTGKKTRGVVSKNIDLRVPVNSFIYDVLDLWESVFSDNNSAYFIGTNNIGSDIAAFCKRFPIYDENIKQLTYIDSRKLRKVYAATSLVQLLDSTSNAADLARKLRDALNHNNFDTTMCNYILKTGVGNFVYSSAVLALTNKMFEEALEFKGSIGHTNDKSLENVPVYLCDCKDPLKPTHDIPIAGKCKLYDLCLGCERSVVFAEHIPRICFRILQYENMPSPTNEIIADRKAIAIDCLEKFRNDHPDGDLIVDQGFVLARSAESKDQPMLPPIL</sequence>
<accession>A0A0U2NI82</accession>
<organism evidence="1">
    <name type="scientific">Pseudoalteromonas translucida KMM 520</name>
    <dbReference type="NCBI Taxonomy" id="1315283"/>
    <lineage>
        <taxon>Bacteria</taxon>
        <taxon>Pseudomonadati</taxon>
        <taxon>Pseudomonadota</taxon>
        <taxon>Gammaproteobacteria</taxon>
        <taxon>Alteromonadales</taxon>
        <taxon>Pseudoalteromonadaceae</taxon>
        <taxon>Pseudoalteromonas</taxon>
    </lineage>
</organism>
<evidence type="ECO:0000313" key="1">
    <source>
        <dbReference type="EMBL" id="ALS33731.1"/>
    </source>
</evidence>
<gene>
    <name evidence="1" type="ORF">PTRA_a2663</name>
</gene>
<dbReference type="Proteomes" id="UP000065261">
    <property type="component" value="Chromosome I"/>
</dbReference>
<name>A0A0U2NI82_9GAMM</name>
<dbReference type="AlphaFoldDB" id="A0A0U2NI82"/>
<dbReference type="KEGG" id="ptn:PTRA_a2663"/>
<evidence type="ECO:0000313" key="2">
    <source>
        <dbReference type="Proteomes" id="UP000065261"/>
    </source>
</evidence>
<reference evidence="1 2" key="1">
    <citation type="submission" date="2015-03" db="EMBL/GenBank/DDBJ databases">
        <authorList>
            <person name="Murphy D."/>
        </authorList>
    </citation>
    <scope>NUCLEOTIDE SEQUENCE [LARGE SCALE GENOMIC DNA]</scope>
    <source>
        <strain evidence="1 2">KMM 520</strain>
    </source>
</reference>
<protein>
    <submittedName>
        <fullName evidence="1">Uncharacterized protein</fullName>
    </submittedName>
</protein>